<keyword evidence="8" id="KW-1185">Reference proteome</keyword>
<evidence type="ECO:0000259" key="6">
    <source>
        <dbReference type="Pfam" id="PF14464"/>
    </source>
</evidence>
<geneLocation type="plasmid" evidence="7 8">
    <name>unnamed2</name>
</geneLocation>
<accession>A0ABY9BAX9</accession>
<name>A0ABY9BAX9_9CHLR</name>
<dbReference type="EMBL" id="CP128402">
    <property type="protein sequence ID" value="WJW70343.1"/>
    <property type="molecule type" value="Genomic_DNA"/>
</dbReference>
<organism evidence="7 8">
    <name type="scientific">Candidatus Chlorohelix allophototropha</name>
    <dbReference type="NCBI Taxonomy" id="3003348"/>
    <lineage>
        <taxon>Bacteria</taxon>
        <taxon>Bacillati</taxon>
        <taxon>Chloroflexota</taxon>
        <taxon>Chloroflexia</taxon>
        <taxon>Candidatus Chloroheliales</taxon>
        <taxon>Candidatus Chloroheliaceae</taxon>
        <taxon>Candidatus Chlorohelix</taxon>
    </lineage>
</organism>
<gene>
    <name evidence="7" type="ORF">OZ401_004913</name>
</gene>
<evidence type="ECO:0000256" key="5">
    <source>
        <dbReference type="ARBA" id="ARBA00023049"/>
    </source>
</evidence>
<keyword evidence="4" id="KW-0862">Zinc</keyword>
<evidence type="ECO:0000256" key="3">
    <source>
        <dbReference type="ARBA" id="ARBA00022801"/>
    </source>
</evidence>
<dbReference type="InterPro" id="IPR028090">
    <property type="entry name" value="JAB_dom_prok"/>
</dbReference>
<keyword evidence="7" id="KW-0614">Plasmid</keyword>
<keyword evidence="3" id="KW-0378">Hydrolase</keyword>
<keyword evidence="5" id="KW-0482">Metalloprotease</keyword>
<evidence type="ECO:0000256" key="1">
    <source>
        <dbReference type="ARBA" id="ARBA00022670"/>
    </source>
</evidence>
<feature type="domain" description="JAB" evidence="6">
    <location>
        <begin position="116"/>
        <end position="163"/>
    </location>
</feature>
<protein>
    <submittedName>
        <fullName evidence="7">Mov34/MPN/PAD-1 family protein</fullName>
    </submittedName>
</protein>
<keyword evidence="2" id="KW-0479">Metal-binding</keyword>
<evidence type="ECO:0000256" key="4">
    <source>
        <dbReference type="ARBA" id="ARBA00022833"/>
    </source>
</evidence>
<evidence type="ECO:0000313" key="7">
    <source>
        <dbReference type="EMBL" id="WJW70343.1"/>
    </source>
</evidence>
<reference evidence="7" key="1">
    <citation type="journal article" date="2024" name="Nature">
        <title>Anoxygenic phototroph of the Chloroflexota uses a type I reaction centre.</title>
        <authorList>
            <person name="Tsuji J.M."/>
            <person name="Shaw N.A."/>
            <person name="Nagashima S."/>
            <person name="Venkiteswaran J.J."/>
            <person name="Schiff S.L."/>
            <person name="Watanabe T."/>
            <person name="Fukui M."/>
            <person name="Hanada S."/>
            <person name="Tank M."/>
            <person name="Neufeld J.D."/>
        </authorList>
    </citation>
    <scope>NUCLEOTIDE SEQUENCE</scope>
    <source>
        <strain evidence="7">L227-S17</strain>
    </source>
</reference>
<evidence type="ECO:0000313" key="8">
    <source>
        <dbReference type="Proteomes" id="UP001431572"/>
    </source>
</evidence>
<keyword evidence="1" id="KW-0645">Protease</keyword>
<dbReference type="Pfam" id="PF14464">
    <property type="entry name" value="Prok-JAB"/>
    <property type="match status" value="1"/>
</dbReference>
<sequence>MLDYLIYRGGVLPPLNCALRYVLAGNGLLLQAWREHINVLVVLASYTVRGLPPLEPYLSTDLPRISPELLRQMLEICHKQRDEKGEMLEVIFHFLVEGGKWRMVVPEQEQGHTYCRPVGRGEESYRQALLEIHSHHHFPAYFSETDDLDEQGGFRFLGVIGDLFDKPQIRLRLGIYGHFIPLPATFLLALPEGLEDALSGENVNLPVNRPGSVGNAVTNRLWPIQRWSKIWKGWTGSGKGQRCYEVRTGGADDAL</sequence>
<proteinExistence type="predicted"/>
<dbReference type="RefSeq" id="WP_341472211.1">
    <property type="nucleotide sequence ID" value="NZ_CP128402.1"/>
</dbReference>
<evidence type="ECO:0000256" key="2">
    <source>
        <dbReference type="ARBA" id="ARBA00022723"/>
    </source>
</evidence>
<dbReference type="Proteomes" id="UP001431572">
    <property type="component" value="Plasmid unnamed2"/>
</dbReference>